<dbReference type="EMBL" id="MGJV01000029">
    <property type="protein sequence ID" value="OGN13984.1"/>
    <property type="molecule type" value="Genomic_DNA"/>
</dbReference>
<dbReference type="Pfam" id="PF13847">
    <property type="entry name" value="Methyltransf_31"/>
    <property type="match status" value="1"/>
</dbReference>
<feature type="domain" description="Methyltransferase" evidence="1">
    <location>
        <begin position="35"/>
        <end position="144"/>
    </location>
</feature>
<dbReference type="InterPro" id="IPR025714">
    <property type="entry name" value="Methyltranfer_dom"/>
</dbReference>
<sequence>MEMVATPIVGTGNHLGTGGFLNPESLVNEFGLMLGMSVADFGSGAGYFTILMAGRVGKEGRVYALDIMESALDSVREKAKAAGLENVEEIRTNLEVVGSSGLYDQSQDVVLLANILFQSEKKTEIVREAGRVLKDSGLIIIIDWKKGAGAMPGGRQGFGPPDSLRTDEMAMHSLAVGEGLVFERNFNAGQFHFGMTFRKANI</sequence>
<dbReference type="InterPro" id="IPR053173">
    <property type="entry name" value="SAM-binding_MTase"/>
</dbReference>
<gene>
    <name evidence="2" type="ORF">A3J47_04290</name>
</gene>
<name>A0A1F8FLL4_9BACT</name>
<proteinExistence type="predicted"/>
<comment type="caution">
    <text evidence="2">The sequence shown here is derived from an EMBL/GenBank/DDBJ whole genome shotgun (WGS) entry which is preliminary data.</text>
</comment>
<accession>A0A1F8FLL4</accession>
<protein>
    <recommendedName>
        <fullName evidence="1">Methyltransferase domain-containing protein</fullName>
    </recommendedName>
</protein>
<dbReference type="PANTHER" id="PTHR45128">
    <property type="entry name" value="METHYLTRANSFERASE TYPE 11"/>
    <property type="match status" value="1"/>
</dbReference>
<dbReference type="SUPFAM" id="SSF53335">
    <property type="entry name" value="S-adenosyl-L-methionine-dependent methyltransferases"/>
    <property type="match status" value="1"/>
</dbReference>
<dbReference type="PANTHER" id="PTHR45128:SF1">
    <property type="entry name" value="S-ADENOSYLMETHIONINE-DEPENDENT METHYLTRANSFERASE RV2258C"/>
    <property type="match status" value="1"/>
</dbReference>
<dbReference type="AlphaFoldDB" id="A0A1F8FLL4"/>
<dbReference type="Gene3D" id="3.40.50.150">
    <property type="entry name" value="Vaccinia Virus protein VP39"/>
    <property type="match status" value="1"/>
</dbReference>
<dbReference type="CDD" id="cd02440">
    <property type="entry name" value="AdoMet_MTases"/>
    <property type="match status" value="1"/>
</dbReference>
<evidence type="ECO:0000313" key="2">
    <source>
        <dbReference type="EMBL" id="OGN13984.1"/>
    </source>
</evidence>
<organism evidence="2 3">
    <name type="scientific">Candidatus Yanofskybacteria bacterium RIFCSPHIGHO2_02_FULL_43_22</name>
    <dbReference type="NCBI Taxonomy" id="1802681"/>
    <lineage>
        <taxon>Bacteria</taxon>
        <taxon>Candidatus Yanofskyibacteriota</taxon>
    </lineage>
</organism>
<reference evidence="2 3" key="1">
    <citation type="journal article" date="2016" name="Nat. Commun.">
        <title>Thousands of microbial genomes shed light on interconnected biogeochemical processes in an aquifer system.</title>
        <authorList>
            <person name="Anantharaman K."/>
            <person name="Brown C.T."/>
            <person name="Hug L.A."/>
            <person name="Sharon I."/>
            <person name="Castelle C.J."/>
            <person name="Probst A.J."/>
            <person name="Thomas B.C."/>
            <person name="Singh A."/>
            <person name="Wilkins M.J."/>
            <person name="Karaoz U."/>
            <person name="Brodie E.L."/>
            <person name="Williams K.H."/>
            <person name="Hubbard S.S."/>
            <person name="Banfield J.F."/>
        </authorList>
    </citation>
    <scope>NUCLEOTIDE SEQUENCE [LARGE SCALE GENOMIC DNA]</scope>
</reference>
<dbReference type="Proteomes" id="UP000176581">
    <property type="component" value="Unassembled WGS sequence"/>
</dbReference>
<evidence type="ECO:0000259" key="1">
    <source>
        <dbReference type="Pfam" id="PF13847"/>
    </source>
</evidence>
<evidence type="ECO:0000313" key="3">
    <source>
        <dbReference type="Proteomes" id="UP000176581"/>
    </source>
</evidence>
<dbReference type="InterPro" id="IPR029063">
    <property type="entry name" value="SAM-dependent_MTases_sf"/>
</dbReference>